<keyword evidence="3 6" id="KW-0378">Hydrolase</keyword>
<dbReference type="PANTHER" id="PTHR35005:SF1">
    <property type="entry name" value="2-AMINO-5-FORMYLAMINO-6-RIBOSYLAMINOPYRIMIDIN-4(3H)-ONE 5'-MONOPHOSPHATE DEFORMYLASE"/>
    <property type="match status" value="1"/>
</dbReference>
<dbReference type="GO" id="GO:0016811">
    <property type="term" value="F:hydrolase activity, acting on carbon-nitrogen (but not peptide) bonds, in linear amides"/>
    <property type="evidence" value="ECO:0007669"/>
    <property type="project" value="TreeGrafter"/>
</dbReference>
<dbReference type="GO" id="GO:0046872">
    <property type="term" value="F:metal ion binding"/>
    <property type="evidence" value="ECO:0007669"/>
    <property type="project" value="UniProtKB-KW"/>
</dbReference>
<dbReference type="GO" id="GO:0009231">
    <property type="term" value="P:riboflavin biosynthetic process"/>
    <property type="evidence" value="ECO:0007669"/>
    <property type="project" value="TreeGrafter"/>
</dbReference>
<dbReference type="Pfam" id="PF02633">
    <property type="entry name" value="Creatininase"/>
    <property type="match status" value="1"/>
</dbReference>
<dbReference type="PANTHER" id="PTHR35005">
    <property type="entry name" value="3-DEHYDRO-SCYLLO-INOSOSE HYDROLASE"/>
    <property type="match status" value="1"/>
</dbReference>
<dbReference type="EC" id="3.5.2.10" evidence="6"/>
<keyword evidence="2" id="KW-0479">Metal-binding</keyword>
<evidence type="ECO:0000313" key="7">
    <source>
        <dbReference type="Proteomes" id="UP000010809"/>
    </source>
</evidence>
<dbReference type="AlphaFoldDB" id="L0DWX6"/>
<dbReference type="GO" id="GO:0047789">
    <property type="term" value="F:creatininase activity"/>
    <property type="evidence" value="ECO:0007669"/>
    <property type="project" value="UniProtKB-EC"/>
</dbReference>
<dbReference type="PATRIC" id="fig|1255043.3.peg.1821"/>
<evidence type="ECO:0000256" key="4">
    <source>
        <dbReference type="ARBA" id="ARBA00022833"/>
    </source>
</evidence>
<dbReference type="InterPro" id="IPR003785">
    <property type="entry name" value="Creatininase/forma_Hydrolase"/>
</dbReference>
<protein>
    <submittedName>
        <fullName evidence="6">Creatinine amidohydrolase</fullName>
        <ecNumber evidence="6">3.5.2.10</ecNumber>
    </submittedName>
</protein>
<dbReference type="Gene3D" id="3.40.50.10310">
    <property type="entry name" value="Creatininase"/>
    <property type="match status" value="1"/>
</dbReference>
<dbReference type="InterPro" id="IPR024087">
    <property type="entry name" value="Creatininase-like_sf"/>
</dbReference>
<keyword evidence="4" id="KW-0862">Zinc</keyword>
<dbReference type="HOGENOM" id="CLU_055029_0_0_6"/>
<evidence type="ECO:0000313" key="6">
    <source>
        <dbReference type="EMBL" id="AGA33460.1"/>
    </source>
</evidence>
<comment type="cofactor">
    <cofactor evidence="1">
        <name>Zn(2+)</name>
        <dbReference type="ChEBI" id="CHEBI:29105"/>
    </cofactor>
</comment>
<gene>
    <name evidence="6" type="primary">crnA [H]</name>
    <name evidence="6" type="ordered locus">TVNIR_1799</name>
</gene>
<dbReference type="KEGG" id="tni:TVNIR_1799"/>
<sequence>MALDIAASQTNHALMTPTGFPLWQQMTSPEIAAAVTQDPVLILPLAAIEQHGPQLPLSTDLEIGLGLLDTAAVALGDDVAVWVLPPLAVGTSMEHDGFPGTLSLEPETALAVIEQYGAAVARSGVRRLLLCNSHGGNTQVMDLAALRLRRDHGLLVVKCSYFRLGHPDGIGLPATELQHGWHGGAIETAMMLHLAPDSVRAEGGPDTGSLGQRLEHEFALLGPEGRASFAWMARDLHVSGVVGDASLADTALGARLVAYYGDAIARVIRETRAFPLGALRPPVA</sequence>
<dbReference type="eggNOG" id="COG1402">
    <property type="taxonomic scope" value="Bacteria"/>
</dbReference>
<name>L0DWX6_THIND</name>
<accession>L0DWX6</accession>
<keyword evidence="7" id="KW-1185">Reference proteome</keyword>
<proteinExistence type="inferred from homology"/>
<organism evidence="6 7">
    <name type="scientific">Thioalkalivibrio nitratireducens (strain DSM 14787 / UNIQEM 213 / ALEN2)</name>
    <dbReference type="NCBI Taxonomy" id="1255043"/>
    <lineage>
        <taxon>Bacteria</taxon>
        <taxon>Pseudomonadati</taxon>
        <taxon>Pseudomonadota</taxon>
        <taxon>Gammaproteobacteria</taxon>
        <taxon>Chromatiales</taxon>
        <taxon>Ectothiorhodospiraceae</taxon>
        <taxon>Thioalkalivibrio</taxon>
    </lineage>
</organism>
<reference evidence="6" key="1">
    <citation type="submission" date="2015-12" db="EMBL/GenBank/DDBJ databases">
        <authorList>
            <person name="Tikhonova T.V."/>
            <person name="Pavlov A.R."/>
            <person name="Beletsky A.V."/>
            <person name="Mardanov A.V."/>
            <person name="Sorokin D.Y."/>
            <person name="Ravin N.V."/>
            <person name="Popov V.O."/>
        </authorList>
    </citation>
    <scope>NUCLEOTIDE SEQUENCE</scope>
    <source>
        <strain evidence="6">DSM 14787</strain>
    </source>
</reference>
<dbReference type="STRING" id="1255043.TVNIR_1799"/>
<comment type="similarity">
    <text evidence="5">Belongs to the creatininase superfamily.</text>
</comment>
<evidence type="ECO:0000256" key="1">
    <source>
        <dbReference type="ARBA" id="ARBA00001947"/>
    </source>
</evidence>
<dbReference type="SUPFAM" id="SSF102215">
    <property type="entry name" value="Creatininase"/>
    <property type="match status" value="1"/>
</dbReference>
<evidence type="ECO:0000256" key="5">
    <source>
        <dbReference type="ARBA" id="ARBA00024029"/>
    </source>
</evidence>
<dbReference type="Proteomes" id="UP000010809">
    <property type="component" value="Chromosome"/>
</dbReference>
<evidence type="ECO:0000256" key="2">
    <source>
        <dbReference type="ARBA" id="ARBA00022723"/>
    </source>
</evidence>
<dbReference type="EMBL" id="CP003989">
    <property type="protein sequence ID" value="AGA33460.1"/>
    <property type="molecule type" value="Genomic_DNA"/>
</dbReference>
<evidence type="ECO:0000256" key="3">
    <source>
        <dbReference type="ARBA" id="ARBA00022801"/>
    </source>
</evidence>